<dbReference type="InterPro" id="IPR005260">
    <property type="entry name" value="Asp_kin_monofn"/>
</dbReference>
<dbReference type="GO" id="GO:0009090">
    <property type="term" value="P:homoserine biosynthetic process"/>
    <property type="evidence" value="ECO:0007669"/>
    <property type="project" value="TreeGrafter"/>
</dbReference>
<dbReference type="InterPro" id="IPR042199">
    <property type="entry name" value="AsparK_Bifunc_asparK/hSer_DH"/>
</dbReference>
<dbReference type="GO" id="GO:0005829">
    <property type="term" value="C:cytosol"/>
    <property type="evidence" value="ECO:0007669"/>
    <property type="project" value="TreeGrafter"/>
</dbReference>
<dbReference type="InterPro" id="IPR045865">
    <property type="entry name" value="ACT-like_dom_sf"/>
</dbReference>
<dbReference type="InterPro" id="IPR002912">
    <property type="entry name" value="ACT_dom"/>
</dbReference>
<evidence type="ECO:0000256" key="7">
    <source>
        <dbReference type="ARBA" id="ARBA00047872"/>
    </source>
</evidence>
<evidence type="ECO:0000256" key="3">
    <source>
        <dbReference type="ARBA" id="ARBA00022679"/>
    </source>
</evidence>
<dbReference type="Gene3D" id="3.30.2130.10">
    <property type="entry name" value="VC0802-like"/>
    <property type="match status" value="1"/>
</dbReference>
<protein>
    <recommendedName>
        <fullName evidence="2">aspartate kinase</fullName>
        <ecNumber evidence="2">2.7.2.4</ecNumber>
    </recommendedName>
</protein>
<dbReference type="InterPro" id="IPR036393">
    <property type="entry name" value="AceGlu_kinase-like_sf"/>
</dbReference>
<dbReference type="GO" id="GO:0004072">
    <property type="term" value="F:aspartate kinase activity"/>
    <property type="evidence" value="ECO:0007669"/>
    <property type="project" value="UniProtKB-EC"/>
</dbReference>
<proteinExistence type="inferred from homology"/>
<dbReference type="Gene3D" id="3.40.1160.10">
    <property type="entry name" value="Acetylglutamate kinase-like"/>
    <property type="match status" value="1"/>
</dbReference>
<dbReference type="InterPro" id="IPR054352">
    <property type="entry name" value="ACT_Aspartokinase"/>
</dbReference>
<dbReference type="InterPro" id="IPR018042">
    <property type="entry name" value="Aspartate_kinase_CS"/>
</dbReference>
<dbReference type="PANTHER" id="PTHR21499">
    <property type="entry name" value="ASPARTATE KINASE"/>
    <property type="match status" value="1"/>
</dbReference>
<keyword evidence="5" id="KW-0418">Kinase</keyword>
<comment type="similarity">
    <text evidence="1">Belongs to the aspartokinase family.</text>
</comment>
<dbReference type="CDD" id="cd04892">
    <property type="entry name" value="ACT_AK-like_2"/>
    <property type="match status" value="1"/>
</dbReference>
<sequence>MIIMKFGGTSLGTAPSIQNVFRIVRDRIDLDPVLVVSAHAGVTNSLAEIARTAPGGDADVSKIEDFHRRLLDGLDLPVDLLDEQLGEMADLVRGMTLVSEASPRVRDLLLSFGERCSMRLVAAYFNQQGMEAQAVDAFEVGLRTDGNFGRARPLADDGRIAENMSKIEGVPILTGFLGRGPDGNITTLGRNGSDFSAALFGNALDASEIQIWTDVDGVMTADPRLVESARQIPTMSFREASELAYYGGKVLHPATILPAMEKSIPVRVLNTNNADNTGTVVLATYEESGAPVRAVVHKDDIHLINLVSPPMLQQHGFLAKVFGIAEAHEVDVDLVATSEVSITMTADRADHLPSFCDELNQLGDVTVEPGHALICVVGQGIAHTHGIAAQVLSTLAEAGVHVRVISQGAIKVNIGLVINQADVHEAVNRLHSHFF</sequence>
<dbReference type="GO" id="GO:0005524">
    <property type="term" value="F:ATP binding"/>
    <property type="evidence" value="ECO:0007669"/>
    <property type="project" value="UniProtKB-KW"/>
</dbReference>
<evidence type="ECO:0000256" key="6">
    <source>
        <dbReference type="ARBA" id="ARBA00022840"/>
    </source>
</evidence>
<dbReference type="PROSITE" id="PS00324">
    <property type="entry name" value="ASPARTOKINASE"/>
    <property type="match status" value="1"/>
</dbReference>
<feature type="domain" description="ACT" evidence="8">
    <location>
        <begin position="376"/>
        <end position="435"/>
    </location>
</feature>
<name>A0A381R751_9ZZZZ</name>
<evidence type="ECO:0000256" key="5">
    <source>
        <dbReference type="ARBA" id="ARBA00022777"/>
    </source>
</evidence>
<evidence type="ECO:0000256" key="1">
    <source>
        <dbReference type="ARBA" id="ARBA00010122"/>
    </source>
</evidence>
<accession>A0A381R751</accession>
<dbReference type="EMBL" id="UINC01001705">
    <property type="protein sequence ID" value="SUZ87034.1"/>
    <property type="molecule type" value="Genomic_DNA"/>
</dbReference>
<gene>
    <name evidence="9" type="ORF">METZ01_LOCUS39888</name>
</gene>
<dbReference type="InterPro" id="IPR001341">
    <property type="entry name" value="Asp_kinase"/>
</dbReference>
<dbReference type="Pfam" id="PF00696">
    <property type="entry name" value="AA_kinase"/>
    <property type="match status" value="1"/>
</dbReference>
<comment type="catalytic activity">
    <reaction evidence="7">
        <text>L-aspartate + ATP = 4-phospho-L-aspartate + ADP</text>
        <dbReference type="Rhea" id="RHEA:23776"/>
        <dbReference type="ChEBI" id="CHEBI:29991"/>
        <dbReference type="ChEBI" id="CHEBI:30616"/>
        <dbReference type="ChEBI" id="CHEBI:57535"/>
        <dbReference type="ChEBI" id="CHEBI:456216"/>
        <dbReference type="EC" id="2.7.2.4"/>
    </reaction>
</comment>
<dbReference type="EC" id="2.7.2.4" evidence="2"/>
<dbReference type="SUPFAM" id="SSF55021">
    <property type="entry name" value="ACT-like"/>
    <property type="match status" value="2"/>
</dbReference>
<keyword evidence="3" id="KW-0808">Transferase</keyword>
<dbReference type="NCBIfam" id="TIGR00657">
    <property type="entry name" value="asp_kinases"/>
    <property type="match status" value="1"/>
</dbReference>
<organism evidence="9">
    <name type="scientific">marine metagenome</name>
    <dbReference type="NCBI Taxonomy" id="408172"/>
    <lineage>
        <taxon>unclassified sequences</taxon>
        <taxon>metagenomes</taxon>
        <taxon>ecological metagenomes</taxon>
    </lineage>
</organism>
<evidence type="ECO:0000259" key="8">
    <source>
        <dbReference type="PROSITE" id="PS51671"/>
    </source>
</evidence>
<keyword evidence="6" id="KW-0067">ATP-binding</keyword>
<evidence type="ECO:0000313" key="9">
    <source>
        <dbReference type="EMBL" id="SUZ87034.1"/>
    </source>
</evidence>
<dbReference type="CDD" id="cd04243">
    <property type="entry name" value="AAK_AK-HSDH-like"/>
    <property type="match status" value="1"/>
</dbReference>
<dbReference type="PANTHER" id="PTHR21499:SF59">
    <property type="entry name" value="ASPARTOKINASE"/>
    <property type="match status" value="1"/>
</dbReference>
<evidence type="ECO:0000256" key="2">
    <source>
        <dbReference type="ARBA" id="ARBA00013059"/>
    </source>
</evidence>
<dbReference type="SUPFAM" id="SSF53633">
    <property type="entry name" value="Carbamate kinase-like"/>
    <property type="match status" value="1"/>
</dbReference>
<reference evidence="9" key="1">
    <citation type="submission" date="2018-05" db="EMBL/GenBank/DDBJ databases">
        <authorList>
            <person name="Lanie J.A."/>
            <person name="Ng W.-L."/>
            <person name="Kazmierczak K.M."/>
            <person name="Andrzejewski T.M."/>
            <person name="Davidsen T.M."/>
            <person name="Wayne K.J."/>
            <person name="Tettelin H."/>
            <person name="Glass J.I."/>
            <person name="Rusch D."/>
            <person name="Podicherti R."/>
            <person name="Tsui H.-C.T."/>
            <person name="Winkler M.E."/>
        </authorList>
    </citation>
    <scope>NUCLEOTIDE SEQUENCE</scope>
</reference>
<dbReference type="PIRSF" id="PIRSF000726">
    <property type="entry name" value="Asp_kin"/>
    <property type="match status" value="1"/>
</dbReference>
<dbReference type="Gene3D" id="1.20.120.1320">
    <property type="entry name" value="Aspartokinase, catalytic domain"/>
    <property type="match status" value="1"/>
</dbReference>
<dbReference type="AlphaFoldDB" id="A0A381R751"/>
<dbReference type="PROSITE" id="PS51671">
    <property type="entry name" value="ACT"/>
    <property type="match status" value="1"/>
</dbReference>
<evidence type="ECO:0000256" key="4">
    <source>
        <dbReference type="ARBA" id="ARBA00022741"/>
    </source>
</evidence>
<keyword evidence="4" id="KW-0547">Nucleotide-binding</keyword>
<dbReference type="InterPro" id="IPR001048">
    <property type="entry name" value="Asp/Glu/Uridylate_kinase"/>
</dbReference>
<dbReference type="GO" id="GO:0009089">
    <property type="term" value="P:lysine biosynthetic process via diaminopimelate"/>
    <property type="evidence" value="ECO:0007669"/>
    <property type="project" value="InterPro"/>
</dbReference>
<dbReference type="Pfam" id="PF22468">
    <property type="entry name" value="ACT_9"/>
    <property type="match status" value="1"/>
</dbReference>